<dbReference type="FunFam" id="1.10.10.10:FF:000026">
    <property type="entry name" value="HTH-type transcriptional regulator IscR"/>
    <property type="match status" value="1"/>
</dbReference>
<evidence type="ECO:0000256" key="2">
    <source>
        <dbReference type="SAM" id="MobiDB-lite"/>
    </source>
</evidence>
<dbReference type="NCBIfam" id="TIGR00738">
    <property type="entry name" value="rrf2_super"/>
    <property type="match status" value="1"/>
</dbReference>
<dbReference type="InterPro" id="IPR000944">
    <property type="entry name" value="Tscrpt_reg_Rrf2"/>
</dbReference>
<dbReference type="EMBL" id="QYUN01000002">
    <property type="protein sequence ID" value="RJG06647.1"/>
    <property type="molecule type" value="Genomic_DNA"/>
</dbReference>
<dbReference type="Gene3D" id="1.10.10.10">
    <property type="entry name" value="Winged helix-like DNA-binding domain superfamily/Winged helix DNA-binding domain"/>
    <property type="match status" value="1"/>
</dbReference>
<dbReference type="GO" id="GO:0003700">
    <property type="term" value="F:DNA-binding transcription factor activity"/>
    <property type="evidence" value="ECO:0007669"/>
    <property type="project" value="TreeGrafter"/>
</dbReference>
<dbReference type="InterPro" id="IPR036390">
    <property type="entry name" value="WH_DNA-bd_sf"/>
</dbReference>
<keyword evidence="1" id="KW-0238">DNA-binding</keyword>
<accession>A0A418X2F1</accession>
<dbReference type="Proteomes" id="UP000285190">
    <property type="component" value="Unassembled WGS sequence"/>
</dbReference>
<evidence type="ECO:0000313" key="4">
    <source>
        <dbReference type="Proteomes" id="UP000285190"/>
    </source>
</evidence>
<dbReference type="PANTHER" id="PTHR33221">
    <property type="entry name" value="WINGED HELIX-TURN-HELIX TRANSCRIPTIONAL REGULATOR, RRF2 FAMILY"/>
    <property type="match status" value="1"/>
</dbReference>
<comment type="caution">
    <text evidence="3">The sequence shown here is derived from an EMBL/GenBank/DDBJ whole genome shotgun (WGS) entry which is preliminary data.</text>
</comment>
<sequence length="164" mass="17698">MRLTTKGRYAVTAMLDIALHGDGCAVSVSDISRRQRISQSYLERLFGRLHRSQLVKSVHGPGGGYLLASEPGGISIADIIHAVDETVDATQCHGQLNCHDGERCMTHELWAELNMEINRYLASVTLAQLVASQHAKSAAESQQSQQWMPVSIERSGAAGDGPSG</sequence>
<dbReference type="OrthoDB" id="9808360at2"/>
<dbReference type="PANTHER" id="PTHR33221:SF5">
    <property type="entry name" value="HTH-TYPE TRANSCRIPTIONAL REGULATOR ISCR"/>
    <property type="match status" value="1"/>
</dbReference>
<dbReference type="InterPro" id="IPR036388">
    <property type="entry name" value="WH-like_DNA-bd_sf"/>
</dbReference>
<dbReference type="Pfam" id="PF02082">
    <property type="entry name" value="Rrf2"/>
    <property type="match status" value="1"/>
</dbReference>
<proteinExistence type="predicted"/>
<organism evidence="3 4">
    <name type="scientific">Noviherbaspirillum cavernae</name>
    <dbReference type="NCBI Taxonomy" id="2320862"/>
    <lineage>
        <taxon>Bacteria</taxon>
        <taxon>Pseudomonadati</taxon>
        <taxon>Pseudomonadota</taxon>
        <taxon>Betaproteobacteria</taxon>
        <taxon>Burkholderiales</taxon>
        <taxon>Oxalobacteraceae</taxon>
        <taxon>Noviherbaspirillum</taxon>
    </lineage>
</organism>
<protein>
    <submittedName>
        <fullName evidence="3">Rrf2 family transcriptional regulator</fullName>
    </submittedName>
</protein>
<reference evidence="3 4" key="1">
    <citation type="submission" date="2018-09" db="EMBL/GenBank/DDBJ databases">
        <authorList>
            <person name="Zhu H."/>
        </authorList>
    </citation>
    <scope>NUCLEOTIDE SEQUENCE [LARGE SCALE GENOMIC DNA]</scope>
    <source>
        <strain evidence="3 4">K2R10-39</strain>
    </source>
</reference>
<evidence type="ECO:0000313" key="3">
    <source>
        <dbReference type="EMBL" id="RJG06647.1"/>
    </source>
</evidence>
<dbReference type="SUPFAM" id="SSF46785">
    <property type="entry name" value="Winged helix' DNA-binding domain"/>
    <property type="match status" value="1"/>
</dbReference>
<dbReference type="AlphaFoldDB" id="A0A418X2F1"/>
<keyword evidence="4" id="KW-1185">Reference proteome</keyword>
<dbReference type="RefSeq" id="WP_119739411.1">
    <property type="nucleotide sequence ID" value="NZ_QYUN01000002.1"/>
</dbReference>
<dbReference type="PROSITE" id="PS51197">
    <property type="entry name" value="HTH_RRF2_2"/>
    <property type="match status" value="1"/>
</dbReference>
<evidence type="ECO:0000256" key="1">
    <source>
        <dbReference type="ARBA" id="ARBA00023125"/>
    </source>
</evidence>
<dbReference type="GO" id="GO:0003677">
    <property type="term" value="F:DNA binding"/>
    <property type="evidence" value="ECO:0007669"/>
    <property type="project" value="UniProtKB-KW"/>
</dbReference>
<dbReference type="GO" id="GO:0005829">
    <property type="term" value="C:cytosol"/>
    <property type="evidence" value="ECO:0007669"/>
    <property type="project" value="TreeGrafter"/>
</dbReference>
<feature type="region of interest" description="Disordered" evidence="2">
    <location>
        <begin position="140"/>
        <end position="164"/>
    </location>
</feature>
<gene>
    <name evidence="3" type="ORF">D3870_12050</name>
</gene>
<name>A0A418X2F1_9BURK</name>